<dbReference type="AlphaFoldDB" id="A0A915CZC5"/>
<dbReference type="SUPFAM" id="SSF52540">
    <property type="entry name" value="P-loop containing nucleoside triphosphate hydrolases"/>
    <property type="match status" value="1"/>
</dbReference>
<evidence type="ECO:0000256" key="5">
    <source>
        <dbReference type="RuleBase" id="RU365018"/>
    </source>
</evidence>
<feature type="compositionally biased region" description="Basic and acidic residues" evidence="6">
    <location>
        <begin position="330"/>
        <end position="339"/>
    </location>
</feature>
<evidence type="ECO:0000313" key="9">
    <source>
        <dbReference type="WBParaSite" id="jg13890"/>
    </source>
</evidence>
<dbReference type="PANTHER" id="PTHR12788">
    <property type="entry name" value="PROTEIN-TYROSINE SULFOTRANSFERASE 2"/>
    <property type="match status" value="1"/>
</dbReference>
<dbReference type="Proteomes" id="UP000887574">
    <property type="component" value="Unplaced"/>
</dbReference>
<proteinExistence type="inferred from homology"/>
<keyword evidence="7" id="KW-1133">Transmembrane helix</keyword>
<evidence type="ECO:0000256" key="6">
    <source>
        <dbReference type="SAM" id="MobiDB-lite"/>
    </source>
</evidence>
<accession>A0A915CZC5</accession>
<feature type="transmembrane region" description="Helical" evidence="7">
    <location>
        <begin position="7"/>
        <end position="24"/>
    </location>
</feature>
<organism evidence="8 9">
    <name type="scientific">Ditylenchus dipsaci</name>
    <dbReference type="NCBI Taxonomy" id="166011"/>
    <lineage>
        <taxon>Eukaryota</taxon>
        <taxon>Metazoa</taxon>
        <taxon>Ecdysozoa</taxon>
        <taxon>Nematoda</taxon>
        <taxon>Chromadorea</taxon>
        <taxon>Rhabditida</taxon>
        <taxon>Tylenchina</taxon>
        <taxon>Tylenchomorpha</taxon>
        <taxon>Sphaerularioidea</taxon>
        <taxon>Anguinidae</taxon>
        <taxon>Anguininae</taxon>
        <taxon>Ditylenchus</taxon>
    </lineage>
</organism>
<evidence type="ECO:0000256" key="4">
    <source>
        <dbReference type="ARBA" id="ARBA00048460"/>
    </source>
</evidence>
<dbReference type="EC" id="2.8.2.20" evidence="2 5"/>
<dbReference type="Pfam" id="PF13469">
    <property type="entry name" value="Sulfotransfer_3"/>
    <property type="match status" value="1"/>
</dbReference>
<evidence type="ECO:0000256" key="2">
    <source>
        <dbReference type="ARBA" id="ARBA00013262"/>
    </source>
</evidence>
<comment type="function">
    <text evidence="5">Catalyzes the O-sulfation of tyrosine residues within acidic motifs of polypeptides, using 3'-phosphoadenylyl sulfate (PAPS) as cosubstrate.</text>
</comment>
<evidence type="ECO:0000256" key="1">
    <source>
        <dbReference type="ARBA" id="ARBA00009988"/>
    </source>
</evidence>
<evidence type="ECO:0000313" key="8">
    <source>
        <dbReference type="Proteomes" id="UP000887574"/>
    </source>
</evidence>
<keyword evidence="7" id="KW-0472">Membrane</keyword>
<dbReference type="WBParaSite" id="jg13890">
    <property type="protein sequence ID" value="jg13890"/>
    <property type="gene ID" value="jg13890"/>
</dbReference>
<dbReference type="PANTHER" id="PTHR12788:SF10">
    <property type="entry name" value="PROTEIN-TYROSINE SULFOTRANSFERASE"/>
    <property type="match status" value="1"/>
</dbReference>
<name>A0A915CZC5_9BILA</name>
<dbReference type="GO" id="GO:0005794">
    <property type="term" value="C:Golgi apparatus"/>
    <property type="evidence" value="ECO:0007669"/>
    <property type="project" value="UniProtKB-ARBA"/>
</dbReference>
<sequence>MSFRLRYIFCGLLVVVCLFWYLILGPVRPLNRINTHISASGGLVDVNSPFIFIGGIPRSGTTLMRAMLDAHPIVRCGEETRVIPRILALRAQWKKVKKNGKGICFNVVWLQEAGVDDNVINAAISSFIVQVIAGHGAPAERLCNKDPFTLKSTMYLAELFPRSKFVLMIRDGRATVHSIISRKVTITGFNLNDFRQCLTKWNSGIGIMYEQCNSVGPDRCMMVYYEHSVLHHEALIGKDIKLSKTERSTDQVVKPVNLDALTKWVGKIPEDVVADMASIAPMLNVLGYDPHANPPNYGKPDDIVLQKTKDVHEHGDEWYHKGVENVNDPQRVDPPHKPDAPAPVDVVEN</sequence>
<keyword evidence="7" id="KW-0812">Transmembrane</keyword>
<dbReference type="Gene3D" id="3.40.50.300">
    <property type="entry name" value="P-loop containing nucleotide triphosphate hydrolases"/>
    <property type="match status" value="1"/>
</dbReference>
<evidence type="ECO:0000256" key="7">
    <source>
        <dbReference type="SAM" id="Phobius"/>
    </source>
</evidence>
<dbReference type="InterPro" id="IPR027417">
    <property type="entry name" value="P-loop_NTPase"/>
</dbReference>
<dbReference type="GO" id="GO:0008476">
    <property type="term" value="F:protein-tyrosine sulfotransferase activity"/>
    <property type="evidence" value="ECO:0007669"/>
    <property type="project" value="UniProtKB-EC"/>
</dbReference>
<keyword evidence="3 5" id="KW-0808">Transferase</keyword>
<feature type="compositionally biased region" description="Basic and acidic residues" evidence="6">
    <location>
        <begin position="309"/>
        <end position="323"/>
    </location>
</feature>
<reference evidence="9" key="1">
    <citation type="submission" date="2022-11" db="UniProtKB">
        <authorList>
            <consortium name="WormBaseParasite"/>
        </authorList>
    </citation>
    <scope>IDENTIFICATION</scope>
</reference>
<comment type="catalytic activity">
    <reaction evidence="4 5">
        <text>L-tyrosyl-[protein] + 3'-phosphoadenylyl sulfate = O-sulfo-L-tyrosine-[protein] + adenosine 3',5'-bisphosphate + H(+)</text>
        <dbReference type="Rhea" id="RHEA:16801"/>
        <dbReference type="Rhea" id="RHEA-COMP:10136"/>
        <dbReference type="Rhea" id="RHEA-COMP:11688"/>
        <dbReference type="ChEBI" id="CHEBI:15378"/>
        <dbReference type="ChEBI" id="CHEBI:46858"/>
        <dbReference type="ChEBI" id="CHEBI:58339"/>
        <dbReference type="ChEBI" id="CHEBI:58343"/>
        <dbReference type="ChEBI" id="CHEBI:65286"/>
        <dbReference type="EC" id="2.8.2.20"/>
    </reaction>
</comment>
<dbReference type="InterPro" id="IPR026634">
    <property type="entry name" value="TPST-like"/>
</dbReference>
<keyword evidence="8" id="KW-1185">Reference proteome</keyword>
<comment type="similarity">
    <text evidence="1 5">Belongs to the protein sulfotransferase family.</text>
</comment>
<evidence type="ECO:0000256" key="3">
    <source>
        <dbReference type="ARBA" id="ARBA00022679"/>
    </source>
</evidence>
<feature type="region of interest" description="Disordered" evidence="6">
    <location>
        <begin position="309"/>
        <end position="349"/>
    </location>
</feature>
<protein>
    <recommendedName>
        <fullName evidence="2 5">Protein-tyrosine sulfotransferase</fullName>
        <ecNumber evidence="2 5">2.8.2.20</ecNumber>
    </recommendedName>
</protein>